<dbReference type="Proteomes" id="UP000704529">
    <property type="component" value="Unassembled WGS sequence"/>
</dbReference>
<dbReference type="AlphaFoldDB" id="A0AA41DAJ2"/>
<reference evidence="3" key="2">
    <citation type="submission" date="2021-01" db="EMBL/GenBank/DDBJ databases">
        <title>Genome Sequencing of Type Strains.</title>
        <authorList>
            <person name="Lemaire J.F."/>
            <person name="Inderbitzin P."/>
            <person name="Collins S.B."/>
            <person name="Wespe N."/>
            <person name="Knight-Connoni V."/>
        </authorList>
    </citation>
    <scope>NUCLEOTIDE SEQUENCE</scope>
    <source>
        <strain evidence="3">DSM 14562</strain>
    </source>
</reference>
<sequence length="104" mass="10697">MNYSTEHYSTDTAPGRSLTVADTNGGARKTIVVNGREHAFVGDEIGCGELARLAFPALGVGGDSALTVAYDNGPEGAHHGLLASGRTTRVLSGQTFSVSVCDKS</sequence>
<gene>
    <name evidence="2" type="ORF">GGQ89_003002</name>
    <name evidence="3" type="ORF">JYA60_05525</name>
</gene>
<proteinExistence type="predicted"/>
<evidence type="ECO:0000313" key="5">
    <source>
        <dbReference type="Proteomes" id="UP000704529"/>
    </source>
</evidence>
<accession>A0AA41DAJ2</accession>
<dbReference type="Proteomes" id="UP000584663">
    <property type="component" value="Unassembled WGS sequence"/>
</dbReference>
<name>A0AA41DAJ2_9SPHN</name>
<dbReference type="RefSeq" id="WP_184106240.1">
    <property type="nucleotide sequence ID" value="NZ_JACHNX010000014.1"/>
</dbReference>
<reference evidence="2 4" key="1">
    <citation type="submission" date="2020-08" db="EMBL/GenBank/DDBJ databases">
        <title>Genomic Encyclopedia of Type Strains, Phase IV (KMG-IV): sequencing the most valuable type-strain genomes for metagenomic binning, comparative biology and taxonomic classification.</title>
        <authorList>
            <person name="Goeker M."/>
        </authorList>
    </citation>
    <scope>NUCLEOTIDE SEQUENCE [LARGE SCALE GENOMIC DNA]</scope>
    <source>
        <strain evidence="2 4">DSM 14562</strain>
    </source>
</reference>
<dbReference type="EMBL" id="JACHNX010000014">
    <property type="protein sequence ID" value="MBB4610768.1"/>
    <property type="molecule type" value="Genomic_DNA"/>
</dbReference>
<feature type="compositionally biased region" description="Polar residues" evidence="1">
    <location>
        <begin position="1"/>
        <end position="12"/>
    </location>
</feature>
<protein>
    <submittedName>
        <fullName evidence="3">Uncharacterized protein</fullName>
    </submittedName>
</protein>
<comment type="caution">
    <text evidence="3">The sequence shown here is derived from an EMBL/GenBank/DDBJ whole genome shotgun (WGS) entry which is preliminary data.</text>
</comment>
<feature type="region of interest" description="Disordered" evidence="1">
    <location>
        <begin position="1"/>
        <end position="21"/>
    </location>
</feature>
<keyword evidence="4" id="KW-1185">Reference proteome</keyword>
<evidence type="ECO:0000256" key="1">
    <source>
        <dbReference type="SAM" id="MobiDB-lite"/>
    </source>
</evidence>
<organism evidence="3 5">
    <name type="scientific">Sphingomonas yabuuchiae</name>
    <dbReference type="NCBI Taxonomy" id="172044"/>
    <lineage>
        <taxon>Bacteria</taxon>
        <taxon>Pseudomonadati</taxon>
        <taxon>Pseudomonadota</taxon>
        <taxon>Alphaproteobacteria</taxon>
        <taxon>Sphingomonadales</taxon>
        <taxon>Sphingomonadaceae</taxon>
        <taxon>Sphingomonas</taxon>
    </lineage>
</organism>
<evidence type="ECO:0000313" key="3">
    <source>
        <dbReference type="EMBL" id="MBN3557683.1"/>
    </source>
</evidence>
<evidence type="ECO:0000313" key="2">
    <source>
        <dbReference type="EMBL" id="MBB4610768.1"/>
    </source>
</evidence>
<dbReference type="EMBL" id="JAFHKU010000121">
    <property type="protein sequence ID" value="MBN3557683.1"/>
    <property type="molecule type" value="Genomic_DNA"/>
</dbReference>
<evidence type="ECO:0000313" key="4">
    <source>
        <dbReference type="Proteomes" id="UP000584663"/>
    </source>
</evidence>